<proteinExistence type="predicted"/>
<evidence type="ECO:0000313" key="3">
    <source>
        <dbReference type="Proteomes" id="UP000234681"/>
    </source>
</evidence>
<dbReference type="AlphaFoldDB" id="A6K3F3"/>
<sequence>MSHKWLAIRPCWKRSRFQSLHHQLLQPPERRKHSMRNHMLPHQALAFIITTEVDMRYYNDLLNPIPEEFISVPLILHCMLEQVIATEEDLTPPSLVEPAPRADGLDYRIAAHIVSILPSLCLTEKEKKNLHEIFLTEGESESKTPPKGPLLLNYHDTYAHKKYALKDQKNFDPVQIEEEMQSKLPLWEFLQFPLPPPWNSTKRLATIHELMHFCTNEVLSWNEVERAFKVFTFESLKLSEVDEAGRLKPTEVISETNVENVNIPWDNPARFAKLIRQRYIHRMSIQKAKPVLVETEHKDRTLFVNQNFAKAEQDAQGDENSPNCDHPAANNVMGSTSNSTRPRYSSDRQLTEKETSGSMCPQPESVEQIMDTEIKGGAATKDDSLEKKPKKMVVEADIEDIKKTQQRSLMDWSFTEHFQPKVLLQVLQEAHQQYRCVDSYYHTQDNSLLLVFHNPMNLHHLHCEYWNIALHSNVGFR</sequence>
<dbReference type="EMBL" id="CH474015">
    <property type="protein sequence ID" value="EDL85548.1"/>
    <property type="molecule type" value="Genomic_DNA"/>
</dbReference>
<reference evidence="2 3" key="1">
    <citation type="submission" date="2005-09" db="EMBL/GenBank/DDBJ databases">
        <authorList>
            <person name="Mural R.J."/>
            <person name="Li P.W."/>
            <person name="Adams M.D."/>
            <person name="Amanatides P.G."/>
            <person name="Baden-Tillson H."/>
            <person name="Barnstead M."/>
            <person name="Chin S.H."/>
            <person name="Dew I."/>
            <person name="Evans C.A."/>
            <person name="Ferriera S."/>
            <person name="Flanigan M."/>
            <person name="Fosler C."/>
            <person name="Glodek A."/>
            <person name="Gu Z."/>
            <person name="Holt R.A."/>
            <person name="Jennings D."/>
            <person name="Kraft C.L."/>
            <person name="Lu F."/>
            <person name="Nguyen T."/>
            <person name="Nusskern D.R."/>
            <person name="Pfannkoch C.M."/>
            <person name="Sitter C."/>
            <person name="Sutton G.G."/>
            <person name="Venter J.C."/>
            <person name="Wang Z."/>
            <person name="Woodage T."/>
            <person name="Zheng X.H."/>
            <person name="Zhong F."/>
        </authorList>
    </citation>
    <scope>NUCLEOTIDE SEQUENCE [LARGE SCALE GENOMIC DNA]</scope>
    <source>
        <strain>BN</strain>
        <strain evidence="3">Sprague-Dawley</strain>
    </source>
</reference>
<evidence type="ECO:0000313" key="2">
    <source>
        <dbReference type="EMBL" id="EDL85548.1"/>
    </source>
</evidence>
<name>A6K3F3_RAT</name>
<gene>
    <name evidence="2" type="ORF">rCG_51962</name>
</gene>
<feature type="compositionally biased region" description="Basic and acidic residues" evidence="1">
    <location>
        <begin position="344"/>
        <end position="355"/>
    </location>
</feature>
<dbReference type="InterPro" id="IPR026173">
    <property type="entry name" value="SPAG17"/>
</dbReference>
<dbReference type="PANTHER" id="PTHR21963">
    <property type="entry name" value="PF6"/>
    <property type="match status" value="1"/>
</dbReference>
<dbReference type="Proteomes" id="UP000234681">
    <property type="component" value="Chromosome 2"/>
</dbReference>
<feature type="region of interest" description="Disordered" evidence="1">
    <location>
        <begin position="311"/>
        <end position="364"/>
    </location>
</feature>
<organism evidence="2 3">
    <name type="scientific">Rattus norvegicus</name>
    <name type="common">Rat</name>
    <dbReference type="NCBI Taxonomy" id="10116"/>
    <lineage>
        <taxon>Eukaryota</taxon>
        <taxon>Metazoa</taxon>
        <taxon>Chordata</taxon>
        <taxon>Craniata</taxon>
        <taxon>Vertebrata</taxon>
        <taxon>Euteleostomi</taxon>
        <taxon>Mammalia</taxon>
        <taxon>Eutheria</taxon>
        <taxon>Euarchontoglires</taxon>
        <taxon>Glires</taxon>
        <taxon>Rodentia</taxon>
        <taxon>Myomorpha</taxon>
        <taxon>Muroidea</taxon>
        <taxon>Muridae</taxon>
        <taxon>Murinae</taxon>
        <taxon>Rattus</taxon>
    </lineage>
</organism>
<evidence type="ECO:0000256" key="1">
    <source>
        <dbReference type="SAM" id="MobiDB-lite"/>
    </source>
</evidence>
<feature type="compositionally biased region" description="Polar residues" evidence="1">
    <location>
        <begin position="332"/>
        <end position="343"/>
    </location>
</feature>
<protein>
    <submittedName>
        <fullName evidence="2">RCG51962, isoform CRA_b</fullName>
    </submittedName>
</protein>
<dbReference type="PANTHER" id="PTHR21963:SF1">
    <property type="entry name" value="SPERM-ASSOCIATED ANTIGEN 17"/>
    <property type="match status" value="1"/>
</dbReference>
<accession>A6K3F3</accession>